<comment type="caution">
    <text evidence="1">The sequence shown here is derived from an EMBL/GenBank/DDBJ whole genome shotgun (WGS) entry which is preliminary data.</text>
</comment>
<sequence>MGGVSYKAQWLNKGYVSLHTTVSLWLFGIRYTGDEGGRALTHTRPASHRGHLLFTLCYGLPPIGSPLAQRGALSLGNLCRTHDTLAALSKEKILTYRLAFTLQLLRVLRAASYRLHHRPASLPAHDPTPGQPAVAGLRADDERKHPLLLHLIGADIHKITKMINKAMHHTYTTQKKAITAHIEPYANPDYERFLLRQARQKPGESVDDFYTRLRELASTCTLPDEGDEIRE</sequence>
<proteinExistence type="predicted"/>
<gene>
    <name evidence="1" type="ORF">NDU88_001843</name>
</gene>
<name>A0AAV7PCD0_PLEWA</name>
<reference evidence="1" key="1">
    <citation type="journal article" date="2022" name="bioRxiv">
        <title>Sequencing and chromosome-scale assembly of the giantPleurodeles waltlgenome.</title>
        <authorList>
            <person name="Brown T."/>
            <person name="Elewa A."/>
            <person name="Iarovenko S."/>
            <person name="Subramanian E."/>
            <person name="Araus A.J."/>
            <person name="Petzold A."/>
            <person name="Susuki M."/>
            <person name="Suzuki K.-i.T."/>
            <person name="Hayashi T."/>
            <person name="Toyoda A."/>
            <person name="Oliveira C."/>
            <person name="Osipova E."/>
            <person name="Leigh N.D."/>
            <person name="Simon A."/>
            <person name="Yun M.H."/>
        </authorList>
    </citation>
    <scope>NUCLEOTIDE SEQUENCE</scope>
    <source>
        <strain evidence="1">20211129_DDA</strain>
        <tissue evidence="1">Liver</tissue>
    </source>
</reference>
<protein>
    <submittedName>
        <fullName evidence="1">Uncharacterized protein</fullName>
    </submittedName>
</protein>
<dbReference type="PANTHER" id="PTHR33198:SF20">
    <property type="entry name" value="RETROTRANSPOSON GAG DOMAIN-CONTAINING PROTEIN"/>
    <property type="match status" value="1"/>
</dbReference>
<dbReference type="EMBL" id="JANPWB010000011">
    <property type="protein sequence ID" value="KAJ1123373.1"/>
    <property type="molecule type" value="Genomic_DNA"/>
</dbReference>
<keyword evidence="2" id="KW-1185">Reference proteome</keyword>
<evidence type="ECO:0000313" key="1">
    <source>
        <dbReference type="EMBL" id="KAJ1123373.1"/>
    </source>
</evidence>
<dbReference type="Proteomes" id="UP001066276">
    <property type="component" value="Chromosome 7"/>
</dbReference>
<accession>A0AAV7PCD0</accession>
<dbReference type="AlphaFoldDB" id="A0AAV7PCD0"/>
<organism evidence="1 2">
    <name type="scientific">Pleurodeles waltl</name>
    <name type="common">Iberian ribbed newt</name>
    <dbReference type="NCBI Taxonomy" id="8319"/>
    <lineage>
        <taxon>Eukaryota</taxon>
        <taxon>Metazoa</taxon>
        <taxon>Chordata</taxon>
        <taxon>Craniata</taxon>
        <taxon>Vertebrata</taxon>
        <taxon>Euteleostomi</taxon>
        <taxon>Amphibia</taxon>
        <taxon>Batrachia</taxon>
        <taxon>Caudata</taxon>
        <taxon>Salamandroidea</taxon>
        <taxon>Salamandridae</taxon>
        <taxon>Pleurodelinae</taxon>
        <taxon>Pleurodeles</taxon>
    </lineage>
</organism>
<evidence type="ECO:0000313" key="2">
    <source>
        <dbReference type="Proteomes" id="UP001066276"/>
    </source>
</evidence>
<dbReference type="PANTHER" id="PTHR33198">
    <property type="entry name" value="ANK_REP_REGION DOMAIN-CONTAINING PROTEIN-RELATED"/>
    <property type="match status" value="1"/>
</dbReference>